<proteinExistence type="predicted"/>
<sequence>MIAGKEPTSAQVWEVVVARLYDTADRSDGAEETSIVQGAEDEARRVYADKTAEAVGEGYDFVTLRCDGEIVERWPQATGWTV</sequence>
<dbReference type="Proteomes" id="UP000465304">
    <property type="component" value="Unassembled WGS sequence"/>
</dbReference>
<dbReference type="RefSeq" id="WP_237166423.1">
    <property type="nucleotide sequence ID" value="NZ_BLLB01000002.1"/>
</dbReference>
<name>A0A7I9ZIV5_9MYCO</name>
<comment type="caution">
    <text evidence="1">The sequence shown here is derived from an EMBL/GenBank/DDBJ whole genome shotgun (WGS) entry which is preliminary data.</text>
</comment>
<accession>A0A7I9ZIV5</accession>
<gene>
    <name evidence="1" type="ORF">MHIP_11000</name>
</gene>
<protein>
    <submittedName>
        <fullName evidence="1">Uncharacterized protein</fullName>
    </submittedName>
</protein>
<reference evidence="1 2" key="1">
    <citation type="journal article" date="2019" name="Emerg. Microbes Infect.">
        <title>Comprehensive subspecies identification of 175 nontuberculous mycobacteria species based on 7547 genomic profiles.</title>
        <authorList>
            <person name="Matsumoto Y."/>
            <person name="Kinjo T."/>
            <person name="Motooka D."/>
            <person name="Nabeya D."/>
            <person name="Jung N."/>
            <person name="Uechi K."/>
            <person name="Horii T."/>
            <person name="Iida T."/>
            <person name="Fujita J."/>
            <person name="Nakamura S."/>
        </authorList>
    </citation>
    <scope>NUCLEOTIDE SEQUENCE [LARGE SCALE GENOMIC DNA]</scope>
    <source>
        <strain evidence="1 2">JCM 30996</strain>
    </source>
</reference>
<dbReference type="AlphaFoldDB" id="A0A7I9ZIV5"/>
<evidence type="ECO:0000313" key="2">
    <source>
        <dbReference type="Proteomes" id="UP000465304"/>
    </source>
</evidence>
<evidence type="ECO:0000313" key="1">
    <source>
        <dbReference type="EMBL" id="GFH00617.1"/>
    </source>
</evidence>
<dbReference type="EMBL" id="BLLB01000002">
    <property type="protein sequence ID" value="GFH00617.1"/>
    <property type="molecule type" value="Genomic_DNA"/>
</dbReference>
<organism evidence="1 2">
    <name type="scientific">Mycolicibacterium hippocampi</name>
    <dbReference type="NCBI Taxonomy" id="659824"/>
    <lineage>
        <taxon>Bacteria</taxon>
        <taxon>Bacillati</taxon>
        <taxon>Actinomycetota</taxon>
        <taxon>Actinomycetes</taxon>
        <taxon>Mycobacteriales</taxon>
        <taxon>Mycobacteriaceae</taxon>
        <taxon>Mycolicibacterium</taxon>
    </lineage>
</organism>
<keyword evidence="2" id="KW-1185">Reference proteome</keyword>